<feature type="compositionally biased region" description="Polar residues" evidence="6">
    <location>
        <begin position="563"/>
        <end position="579"/>
    </location>
</feature>
<feature type="compositionally biased region" description="Acidic residues" evidence="6">
    <location>
        <begin position="173"/>
        <end position="182"/>
    </location>
</feature>
<dbReference type="Gene3D" id="1.10.10.60">
    <property type="entry name" value="Homeodomain-like"/>
    <property type="match status" value="1"/>
</dbReference>
<dbReference type="InterPro" id="IPR045787">
    <property type="entry name" value="MIER1/3_C"/>
</dbReference>
<feature type="compositionally biased region" description="Polar residues" evidence="6">
    <location>
        <begin position="489"/>
        <end position="509"/>
    </location>
</feature>
<evidence type="ECO:0008006" key="11">
    <source>
        <dbReference type="Google" id="ProtNLM"/>
    </source>
</evidence>
<accession>A0ABD0K5Z4</accession>
<dbReference type="InterPro" id="IPR017884">
    <property type="entry name" value="SANT_dom"/>
</dbReference>
<dbReference type="PROSITE" id="PS51293">
    <property type="entry name" value="SANT"/>
    <property type="match status" value="1"/>
</dbReference>
<evidence type="ECO:0000259" key="8">
    <source>
        <dbReference type="PROSITE" id="PS51293"/>
    </source>
</evidence>
<dbReference type="InterPro" id="IPR009057">
    <property type="entry name" value="Homeodomain-like_sf"/>
</dbReference>
<keyword evidence="2" id="KW-0678">Repressor</keyword>
<evidence type="ECO:0000256" key="6">
    <source>
        <dbReference type="SAM" id="MobiDB-lite"/>
    </source>
</evidence>
<evidence type="ECO:0000256" key="4">
    <source>
        <dbReference type="ARBA" id="ARBA00023163"/>
    </source>
</evidence>
<dbReference type="SMART" id="SM01189">
    <property type="entry name" value="ELM2"/>
    <property type="match status" value="1"/>
</dbReference>
<sequence>MAEHAGSESSSPDTDRDFDPTAEMLINEYDDERTMEEEEENMSGESVSNELDELEKEGEMPIEQLLAMYGCVQGAGVPGPSHVGGDESGDGTMMSTGSCDDEQDSARSSSESEILENQDLTLDKDEIARDLLANNGPADDTETTVNDLLHTVASSNTARLLRSNSQPGSEASSDSEEDVDYLPENDEEGKKMIQVGHDYQAVVPDGLSQYGDAPAYENEDRLLWDPTKIDPDKLESYLREVHAQSMMNAVGVCAIPTGTHVRDDEQALYLLLQCGHNIEEALRRRKMQAVPPSDPMSLWSEEECRNFENGLRLYGKNFYLIQQYKVRTRSVGELIQFYYLWKKTERHDVFANRNRLEKRKYTLHPGVTDYMDRFLDEQESGVMPGAMPGRDRSTSPLNSLIYGDPKRTHLKHEADEASAATFGPIDPQPVTNISTATTTTVINPGGASGMLGSDSSSAMTGGGASAASGSPDGSRKRGVDVPHTVDTGDPSSCSDLNGNTAGSGSSNTEPVAKKLKSETNSGGREHHEGSQHREARLLDSVPVSDIKPLDGLSAGARKAAELSASSDTWKSQAAESVRQ</sequence>
<evidence type="ECO:0000256" key="5">
    <source>
        <dbReference type="ARBA" id="ARBA00023242"/>
    </source>
</evidence>
<evidence type="ECO:0000259" key="7">
    <source>
        <dbReference type="PROSITE" id="PS51156"/>
    </source>
</evidence>
<dbReference type="FunFam" id="1.10.10.60:FF:000025">
    <property type="entry name" value="Mesoderm induction early response 1, transcriptional regulator"/>
    <property type="match status" value="1"/>
</dbReference>
<feature type="region of interest" description="Disordered" evidence="6">
    <location>
        <begin position="74"/>
        <end position="121"/>
    </location>
</feature>
<dbReference type="EMBL" id="JACVVK020000248">
    <property type="protein sequence ID" value="KAK7482237.1"/>
    <property type="molecule type" value="Genomic_DNA"/>
</dbReference>
<feature type="compositionally biased region" description="Polar residues" evidence="6">
    <location>
        <begin position="158"/>
        <end position="168"/>
    </location>
</feature>
<feature type="compositionally biased region" description="Acidic residues" evidence="6">
    <location>
        <begin position="28"/>
        <end position="42"/>
    </location>
</feature>
<feature type="compositionally biased region" description="Low complexity" evidence="6">
    <location>
        <begin position="430"/>
        <end position="443"/>
    </location>
</feature>
<feature type="region of interest" description="Disordered" evidence="6">
    <location>
        <begin position="1"/>
        <end position="62"/>
    </location>
</feature>
<comment type="caution">
    <text evidence="9">The sequence shown here is derived from an EMBL/GenBank/DDBJ whole genome shotgun (WGS) entry which is preliminary data.</text>
</comment>
<organism evidence="9 10">
    <name type="scientific">Batillaria attramentaria</name>
    <dbReference type="NCBI Taxonomy" id="370345"/>
    <lineage>
        <taxon>Eukaryota</taxon>
        <taxon>Metazoa</taxon>
        <taxon>Spiralia</taxon>
        <taxon>Lophotrochozoa</taxon>
        <taxon>Mollusca</taxon>
        <taxon>Gastropoda</taxon>
        <taxon>Caenogastropoda</taxon>
        <taxon>Sorbeoconcha</taxon>
        <taxon>Cerithioidea</taxon>
        <taxon>Batillariidae</taxon>
        <taxon>Batillaria</taxon>
    </lineage>
</organism>
<feature type="domain" description="ELM2" evidence="7">
    <location>
        <begin position="191"/>
        <end position="289"/>
    </location>
</feature>
<evidence type="ECO:0000313" key="10">
    <source>
        <dbReference type="Proteomes" id="UP001519460"/>
    </source>
</evidence>
<name>A0ABD0K5Z4_9CAEN</name>
<dbReference type="SMART" id="SM00717">
    <property type="entry name" value="SANT"/>
    <property type="match status" value="1"/>
</dbReference>
<feature type="region of interest" description="Disordered" evidence="6">
    <location>
        <begin position="384"/>
        <end position="403"/>
    </location>
</feature>
<keyword evidence="10" id="KW-1185">Reference proteome</keyword>
<dbReference type="InterPro" id="IPR040138">
    <property type="entry name" value="MIER/MTA"/>
</dbReference>
<dbReference type="Gene3D" id="4.10.1240.50">
    <property type="match status" value="1"/>
</dbReference>
<reference evidence="9 10" key="1">
    <citation type="journal article" date="2023" name="Sci. Data">
        <title>Genome assembly of the Korean intertidal mud-creeper Batillaria attramentaria.</title>
        <authorList>
            <person name="Patra A.K."/>
            <person name="Ho P.T."/>
            <person name="Jun S."/>
            <person name="Lee S.J."/>
            <person name="Kim Y."/>
            <person name="Won Y.J."/>
        </authorList>
    </citation>
    <scope>NUCLEOTIDE SEQUENCE [LARGE SCALE GENOMIC DNA]</scope>
    <source>
        <strain evidence="9">Wonlab-2016</strain>
    </source>
</reference>
<feature type="region of interest" description="Disordered" evidence="6">
    <location>
        <begin position="158"/>
        <end position="182"/>
    </location>
</feature>
<feature type="domain" description="SANT" evidence="8">
    <location>
        <begin position="294"/>
        <end position="346"/>
    </location>
</feature>
<evidence type="ECO:0000256" key="1">
    <source>
        <dbReference type="ARBA" id="ARBA00004123"/>
    </source>
</evidence>
<feature type="region of interest" description="Disordered" evidence="6">
    <location>
        <begin position="409"/>
        <end position="579"/>
    </location>
</feature>
<protein>
    <recommendedName>
        <fullName evidence="11">Mesoderm induction early response protein 1</fullName>
    </recommendedName>
</protein>
<dbReference type="AlphaFoldDB" id="A0ABD0K5Z4"/>
<dbReference type="InterPro" id="IPR001005">
    <property type="entry name" value="SANT/Myb"/>
</dbReference>
<keyword evidence="4" id="KW-0804">Transcription</keyword>
<dbReference type="SUPFAM" id="SSF46689">
    <property type="entry name" value="Homeodomain-like"/>
    <property type="match status" value="1"/>
</dbReference>
<dbReference type="CDD" id="cd11661">
    <property type="entry name" value="SANT_MTA3_like"/>
    <property type="match status" value="1"/>
</dbReference>
<dbReference type="InterPro" id="IPR000949">
    <property type="entry name" value="ELM2_dom"/>
</dbReference>
<keyword evidence="3" id="KW-0805">Transcription regulation</keyword>
<comment type="subcellular location">
    <subcellularLocation>
        <location evidence="1">Nucleus</location>
    </subcellularLocation>
</comment>
<dbReference type="Proteomes" id="UP001519460">
    <property type="component" value="Unassembled WGS sequence"/>
</dbReference>
<proteinExistence type="predicted"/>
<dbReference type="GO" id="GO:0005634">
    <property type="term" value="C:nucleus"/>
    <property type="evidence" value="ECO:0007669"/>
    <property type="project" value="UniProtKB-SubCell"/>
</dbReference>
<evidence type="ECO:0000256" key="3">
    <source>
        <dbReference type="ARBA" id="ARBA00023015"/>
    </source>
</evidence>
<dbReference type="Pfam" id="PF19426">
    <property type="entry name" value="MIER1_3_C"/>
    <property type="match status" value="1"/>
</dbReference>
<dbReference type="Pfam" id="PF01448">
    <property type="entry name" value="ELM2"/>
    <property type="match status" value="1"/>
</dbReference>
<dbReference type="PANTHER" id="PTHR10865">
    <property type="entry name" value="METASTASIS-ASSOCIATED PROTEIN AND MESODERM INDUCTION EARLY RESPONSE PROTEIN"/>
    <property type="match status" value="1"/>
</dbReference>
<dbReference type="PROSITE" id="PS51156">
    <property type="entry name" value="ELM2"/>
    <property type="match status" value="1"/>
</dbReference>
<dbReference type="GO" id="GO:0032991">
    <property type="term" value="C:protein-containing complex"/>
    <property type="evidence" value="ECO:0007669"/>
    <property type="project" value="UniProtKB-ARBA"/>
</dbReference>
<feature type="compositionally biased region" description="Basic and acidic residues" evidence="6">
    <location>
        <begin position="511"/>
        <end position="537"/>
    </location>
</feature>
<evidence type="ECO:0000256" key="2">
    <source>
        <dbReference type="ARBA" id="ARBA00022491"/>
    </source>
</evidence>
<dbReference type="PANTHER" id="PTHR10865:SF28">
    <property type="entry name" value="ELM2 DOMAIN-CONTAINING PROTEIN"/>
    <property type="match status" value="1"/>
</dbReference>
<gene>
    <name evidence="9" type="ORF">BaRGS_00026480</name>
</gene>
<evidence type="ECO:0000313" key="9">
    <source>
        <dbReference type="EMBL" id="KAK7482237.1"/>
    </source>
</evidence>
<keyword evidence="5" id="KW-0539">Nucleus</keyword>
<feature type="compositionally biased region" description="Low complexity" evidence="6">
    <location>
        <begin position="452"/>
        <end position="472"/>
    </location>
</feature>